<keyword evidence="1" id="KW-0328">Glycosyltransferase</keyword>
<dbReference type="Gene3D" id="3.90.550.10">
    <property type="entry name" value="Spore Coat Polysaccharide Biosynthesis Protein SpsA, Chain A"/>
    <property type="match status" value="1"/>
</dbReference>
<dbReference type="GO" id="GO:0045492">
    <property type="term" value="P:xylan biosynthetic process"/>
    <property type="evidence" value="ECO:0000318"/>
    <property type="project" value="GO_Central"/>
</dbReference>
<keyword evidence="6" id="KW-1185">Reference proteome</keyword>
<dbReference type="InterPro" id="IPR050587">
    <property type="entry name" value="GNT1/Glycosyltrans_8"/>
</dbReference>
<feature type="non-terminal residue" evidence="5">
    <location>
        <position position="1"/>
    </location>
</feature>
<accession>A0A067DIJ5</accession>
<evidence type="ECO:0000256" key="4">
    <source>
        <dbReference type="RuleBase" id="RU362027"/>
    </source>
</evidence>
<comment type="similarity">
    <text evidence="4">Belongs to the glycosyltransferase 8 family.</text>
</comment>
<keyword evidence="3" id="KW-0464">Manganese</keyword>
<dbReference type="EC" id="2.4.1.-" evidence="4"/>
<evidence type="ECO:0000256" key="2">
    <source>
        <dbReference type="ARBA" id="ARBA00022679"/>
    </source>
</evidence>
<dbReference type="PANTHER" id="PTHR11183">
    <property type="entry name" value="GLYCOGENIN SUBFAMILY MEMBER"/>
    <property type="match status" value="1"/>
</dbReference>
<evidence type="ECO:0000313" key="6">
    <source>
        <dbReference type="Proteomes" id="UP000027120"/>
    </source>
</evidence>
<organism evidence="5 6">
    <name type="scientific">Citrus sinensis</name>
    <name type="common">Sweet orange</name>
    <name type="synonym">Citrus aurantium var. sinensis</name>
    <dbReference type="NCBI Taxonomy" id="2711"/>
    <lineage>
        <taxon>Eukaryota</taxon>
        <taxon>Viridiplantae</taxon>
        <taxon>Streptophyta</taxon>
        <taxon>Embryophyta</taxon>
        <taxon>Tracheophyta</taxon>
        <taxon>Spermatophyta</taxon>
        <taxon>Magnoliopsida</taxon>
        <taxon>eudicotyledons</taxon>
        <taxon>Gunneridae</taxon>
        <taxon>Pentapetalae</taxon>
        <taxon>rosids</taxon>
        <taxon>malvids</taxon>
        <taxon>Sapindales</taxon>
        <taxon>Rutaceae</taxon>
        <taxon>Aurantioideae</taxon>
        <taxon>Citrus</taxon>
    </lineage>
</organism>
<evidence type="ECO:0000256" key="3">
    <source>
        <dbReference type="ARBA" id="ARBA00023211"/>
    </source>
</evidence>
<sequence>KDSYNEWNYSKLRVWQLIEYDKIIFIDSDLLVLKNIDEFFFYPEFSAAGTNKVLFNSGVMVIEPSLCKFEDLTLKSFKVSSYNGGDQGFLNEVFTWWHRLPKRINHLKVFSKQDDKEHQVGDGLYAIHYLGLKPWMCYKDYDCNWDMVSRHKFASDSAHKKWWQVYDAMPKKLQQYCALTKYMDKRIKKWRRIAENASLANGHWKIKPKDPRQYHIVDDK</sequence>
<evidence type="ECO:0000256" key="1">
    <source>
        <dbReference type="ARBA" id="ARBA00022676"/>
    </source>
</evidence>
<dbReference type="Pfam" id="PF01501">
    <property type="entry name" value="Glyco_transf_8"/>
    <property type="match status" value="1"/>
</dbReference>
<keyword evidence="2" id="KW-0808">Transferase</keyword>
<reference evidence="5 6" key="1">
    <citation type="submission" date="2014-04" db="EMBL/GenBank/DDBJ databases">
        <authorList>
            <consortium name="International Citrus Genome Consortium"/>
            <person name="Gmitter F."/>
            <person name="Chen C."/>
            <person name="Farmerie W."/>
            <person name="Harkins T."/>
            <person name="Desany B."/>
            <person name="Mohiuddin M."/>
            <person name="Kodira C."/>
            <person name="Borodovsky M."/>
            <person name="Lomsadze A."/>
            <person name="Burns P."/>
            <person name="Jenkins J."/>
            <person name="Prochnik S."/>
            <person name="Shu S."/>
            <person name="Chapman J."/>
            <person name="Pitluck S."/>
            <person name="Schmutz J."/>
            <person name="Rokhsar D."/>
        </authorList>
    </citation>
    <scope>NUCLEOTIDE SEQUENCE</scope>
</reference>
<dbReference type="InterPro" id="IPR029044">
    <property type="entry name" value="Nucleotide-diphossugar_trans"/>
</dbReference>
<dbReference type="SUPFAM" id="SSF53448">
    <property type="entry name" value="Nucleotide-diphospho-sugar transferases"/>
    <property type="match status" value="1"/>
</dbReference>
<dbReference type="AlphaFoldDB" id="A0A067DIJ5"/>
<dbReference type="PaxDb" id="2711-XP_006471968.1"/>
<name>A0A067DIJ5_CITSI</name>
<dbReference type="eggNOG" id="KOG1950">
    <property type="taxonomic scope" value="Eukaryota"/>
</dbReference>
<dbReference type="Proteomes" id="UP000027120">
    <property type="component" value="Unassembled WGS sequence"/>
</dbReference>
<gene>
    <name evidence="5" type="ORF">CISIN_1g0374631mg</name>
</gene>
<evidence type="ECO:0000313" key="5">
    <source>
        <dbReference type="EMBL" id="KDO38832.1"/>
    </source>
</evidence>
<dbReference type="GO" id="GO:0016757">
    <property type="term" value="F:glycosyltransferase activity"/>
    <property type="evidence" value="ECO:0000318"/>
    <property type="project" value="GO_Central"/>
</dbReference>
<dbReference type="InterPro" id="IPR002495">
    <property type="entry name" value="Glyco_trans_8"/>
</dbReference>
<protein>
    <recommendedName>
        <fullName evidence="4">Hexosyltransferase</fullName>
        <ecNumber evidence="4">2.4.1.-</ecNumber>
    </recommendedName>
</protein>
<proteinExistence type="inferred from homology"/>
<dbReference type="STRING" id="2711.A0A067DIJ5"/>
<dbReference type="EMBL" id="KK787378">
    <property type="protein sequence ID" value="KDO38832.1"/>
    <property type="molecule type" value="Genomic_DNA"/>
</dbReference>